<protein>
    <submittedName>
        <fullName evidence="1">Uncharacterized protein</fullName>
    </submittedName>
</protein>
<accession>A0A2P2NEB1</accession>
<organism evidence="1">
    <name type="scientific">Rhizophora mucronata</name>
    <name type="common">Asiatic mangrove</name>
    <dbReference type="NCBI Taxonomy" id="61149"/>
    <lineage>
        <taxon>Eukaryota</taxon>
        <taxon>Viridiplantae</taxon>
        <taxon>Streptophyta</taxon>
        <taxon>Embryophyta</taxon>
        <taxon>Tracheophyta</taxon>
        <taxon>Spermatophyta</taxon>
        <taxon>Magnoliopsida</taxon>
        <taxon>eudicotyledons</taxon>
        <taxon>Gunneridae</taxon>
        <taxon>Pentapetalae</taxon>
        <taxon>rosids</taxon>
        <taxon>fabids</taxon>
        <taxon>Malpighiales</taxon>
        <taxon>Rhizophoraceae</taxon>
        <taxon>Rhizophora</taxon>
    </lineage>
</organism>
<reference evidence="1" key="1">
    <citation type="submission" date="2018-02" db="EMBL/GenBank/DDBJ databases">
        <title>Rhizophora mucronata_Transcriptome.</title>
        <authorList>
            <person name="Meera S.P."/>
            <person name="Sreeshan A."/>
            <person name="Augustine A."/>
        </authorList>
    </citation>
    <scope>NUCLEOTIDE SEQUENCE</scope>
    <source>
        <tissue evidence="1">Leaf</tissue>
    </source>
</reference>
<evidence type="ECO:0000313" key="1">
    <source>
        <dbReference type="EMBL" id="MBX40812.1"/>
    </source>
</evidence>
<proteinExistence type="predicted"/>
<sequence length="14" mass="1798">MLVQAFIWHKFIHK</sequence>
<dbReference type="EMBL" id="GGEC01060328">
    <property type="protein sequence ID" value="MBX40812.1"/>
    <property type="molecule type" value="Transcribed_RNA"/>
</dbReference>
<name>A0A2P2NEB1_RHIMU</name>